<dbReference type="Gene3D" id="3.30.386.10">
    <property type="entry name" value="Chitosanase, subunit A, domain 2"/>
    <property type="match status" value="1"/>
</dbReference>
<dbReference type="InterPro" id="IPR035992">
    <property type="entry name" value="Ricin_B-like_lectins"/>
</dbReference>
<accession>A0A917UH16</accession>
<dbReference type="Gene3D" id="2.80.10.50">
    <property type="match status" value="1"/>
</dbReference>
<dbReference type="SUPFAM" id="SSF53955">
    <property type="entry name" value="Lysozyme-like"/>
    <property type="match status" value="1"/>
</dbReference>
<keyword evidence="2" id="KW-1133">Transmembrane helix</keyword>
<evidence type="ECO:0000256" key="1">
    <source>
        <dbReference type="SAM" id="MobiDB-lite"/>
    </source>
</evidence>
<keyword evidence="2" id="KW-0472">Membrane</keyword>
<feature type="region of interest" description="Disordered" evidence="1">
    <location>
        <begin position="286"/>
        <end position="354"/>
    </location>
</feature>
<dbReference type="InterPro" id="IPR000772">
    <property type="entry name" value="Ricin_B_lectin"/>
</dbReference>
<evidence type="ECO:0000256" key="2">
    <source>
        <dbReference type="SAM" id="Phobius"/>
    </source>
</evidence>
<dbReference type="InterPro" id="IPR023099">
    <property type="entry name" value="Glyco_hydro_46_N"/>
</dbReference>
<comment type="caution">
    <text evidence="4">The sequence shown here is derived from an EMBL/GenBank/DDBJ whole genome shotgun (WGS) entry which is preliminary data.</text>
</comment>
<keyword evidence="5" id="KW-1185">Reference proteome</keyword>
<feature type="domain" description="Ricin B lectin" evidence="3">
    <location>
        <begin position="394"/>
        <end position="482"/>
    </location>
</feature>
<evidence type="ECO:0000313" key="5">
    <source>
        <dbReference type="Proteomes" id="UP000642070"/>
    </source>
</evidence>
<dbReference type="Proteomes" id="UP000642070">
    <property type="component" value="Unassembled WGS sequence"/>
</dbReference>
<organism evidence="4 5">
    <name type="scientific">Dactylosporangium sucinum</name>
    <dbReference type="NCBI Taxonomy" id="1424081"/>
    <lineage>
        <taxon>Bacteria</taxon>
        <taxon>Bacillati</taxon>
        <taxon>Actinomycetota</taxon>
        <taxon>Actinomycetes</taxon>
        <taxon>Micromonosporales</taxon>
        <taxon>Micromonosporaceae</taxon>
        <taxon>Dactylosporangium</taxon>
    </lineage>
</organism>
<reference evidence="4" key="1">
    <citation type="journal article" date="2014" name="Int. J. Syst. Evol. Microbiol.">
        <title>Complete genome sequence of Corynebacterium casei LMG S-19264T (=DSM 44701T), isolated from a smear-ripened cheese.</title>
        <authorList>
            <consortium name="US DOE Joint Genome Institute (JGI-PGF)"/>
            <person name="Walter F."/>
            <person name="Albersmeier A."/>
            <person name="Kalinowski J."/>
            <person name="Ruckert C."/>
        </authorList>
    </citation>
    <scope>NUCLEOTIDE SEQUENCE</scope>
    <source>
        <strain evidence="4">JCM 19831</strain>
    </source>
</reference>
<dbReference type="CDD" id="cd00161">
    <property type="entry name" value="beta-trefoil_Ricin-like"/>
    <property type="match status" value="1"/>
</dbReference>
<dbReference type="Pfam" id="PF14200">
    <property type="entry name" value="RicinB_lectin_2"/>
    <property type="match status" value="1"/>
</dbReference>
<proteinExistence type="predicted"/>
<evidence type="ECO:0000313" key="4">
    <source>
        <dbReference type="EMBL" id="GGM87069.1"/>
    </source>
</evidence>
<sequence>MAQDQPAARRRRPFRLFLLPVVLAIVVALTFFAVSRLDGRLTITAQQRAVIEELRSVLMHDTLVPQFGRVVNQFDARGYVLGTGDFSTAGGEALEVIQTYTARVGPNTLSRAYLTTLTTLRNENSPAVDALAGLPDAWRLASRDPRFRQAQDDVLENLYYTPAMKIATELGLTTALGVAVIYDTILQHGNRSNPDSLPSIRYRASRRAGGEPRDVSEHAWLKAFLAEREATLTDPADERYRNTWPYNLGRPRALEKLIDDGHDDLSPPITVRPYDTVHVLDGQAAAPESIDDGGPPGTGTPLAAGPPSEAGPPPNPTSLPPGGQRSPIGSAPRSPASNPKPPATSNPPAVETTVAPRDGLVVRITAASGKWAGVVAGSDADGAKVVLSGNAGPAQLWRLVAAESGCFQLVNVKSGKALDNPDGTWTNGAQMQQWEYFWGNYNQTWCFTSVGRGRYSISNLANYYLLDARDGGAADGTAVQQWGADPAAPNSNQTWRLIGPA</sequence>
<dbReference type="GO" id="GO:0005975">
    <property type="term" value="P:carbohydrate metabolic process"/>
    <property type="evidence" value="ECO:0007669"/>
    <property type="project" value="InterPro"/>
</dbReference>
<dbReference type="PROSITE" id="PS50231">
    <property type="entry name" value="RICIN_B_LECTIN"/>
    <property type="match status" value="1"/>
</dbReference>
<dbReference type="InterPro" id="IPR023346">
    <property type="entry name" value="Lysozyme-like_dom_sf"/>
</dbReference>
<feature type="compositionally biased region" description="Low complexity" evidence="1">
    <location>
        <begin position="299"/>
        <end position="308"/>
    </location>
</feature>
<evidence type="ECO:0000259" key="3">
    <source>
        <dbReference type="Pfam" id="PF14200"/>
    </source>
</evidence>
<protein>
    <recommendedName>
        <fullName evidence="3">Ricin B lectin domain-containing protein</fullName>
    </recommendedName>
</protein>
<dbReference type="GO" id="GO:0005576">
    <property type="term" value="C:extracellular region"/>
    <property type="evidence" value="ECO:0007669"/>
    <property type="project" value="InterPro"/>
</dbReference>
<dbReference type="InterPro" id="IPR000400">
    <property type="entry name" value="Glyco_hydro_46"/>
</dbReference>
<keyword evidence="2" id="KW-0812">Transmembrane</keyword>
<gene>
    <name evidence="4" type="ORF">GCM10007977_106250</name>
</gene>
<reference evidence="4" key="2">
    <citation type="submission" date="2020-09" db="EMBL/GenBank/DDBJ databases">
        <authorList>
            <person name="Sun Q."/>
            <person name="Ohkuma M."/>
        </authorList>
    </citation>
    <scope>NUCLEOTIDE SEQUENCE</scope>
    <source>
        <strain evidence="4">JCM 19831</strain>
    </source>
</reference>
<feature type="compositionally biased region" description="Pro residues" evidence="1">
    <location>
        <begin position="309"/>
        <end position="319"/>
    </location>
</feature>
<dbReference type="RefSeq" id="WP_190257760.1">
    <property type="nucleotide sequence ID" value="NZ_BMPI01000109.1"/>
</dbReference>
<dbReference type="AlphaFoldDB" id="A0A917UH16"/>
<dbReference type="GO" id="GO:0016977">
    <property type="term" value="F:chitosanase activity"/>
    <property type="evidence" value="ECO:0007669"/>
    <property type="project" value="InterPro"/>
</dbReference>
<dbReference type="EMBL" id="BMPI01000109">
    <property type="protein sequence ID" value="GGM87069.1"/>
    <property type="molecule type" value="Genomic_DNA"/>
</dbReference>
<dbReference type="Gene3D" id="1.20.141.10">
    <property type="entry name" value="Chitosanase, subunit A, domain 1"/>
    <property type="match status" value="1"/>
</dbReference>
<dbReference type="SUPFAM" id="SSF50370">
    <property type="entry name" value="Ricin B-like lectins"/>
    <property type="match status" value="1"/>
</dbReference>
<feature type="transmembrane region" description="Helical" evidence="2">
    <location>
        <begin position="16"/>
        <end position="34"/>
    </location>
</feature>
<dbReference type="Pfam" id="PF01374">
    <property type="entry name" value="Glyco_hydro_46"/>
    <property type="match status" value="1"/>
</dbReference>
<name>A0A917UH16_9ACTN</name>